<dbReference type="Proteomes" id="UP001061862">
    <property type="component" value="Chromosome"/>
</dbReference>
<evidence type="ECO:0000313" key="2">
    <source>
        <dbReference type="Proteomes" id="UP001061862"/>
    </source>
</evidence>
<keyword evidence="2" id="KW-1185">Reference proteome</keyword>
<gene>
    <name evidence="1" type="ORF">N8A98_22455</name>
</gene>
<evidence type="ECO:0008006" key="3">
    <source>
        <dbReference type="Google" id="ProtNLM"/>
    </source>
</evidence>
<dbReference type="RefSeq" id="WP_262168651.1">
    <property type="nucleotide sequence ID" value="NZ_CP104965.1"/>
</dbReference>
<protein>
    <recommendedName>
        <fullName evidence="3">PIN domain-containing protein</fullName>
    </recommendedName>
</protein>
<evidence type="ECO:0000313" key="1">
    <source>
        <dbReference type="EMBL" id="UXN69935.1"/>
    </source>
</evidence>
<sequence>MLTKVRIFWRRFRHTCWRKIVPLTVQMSLALPRHNIKKSGPLKLVIDNSAIAKGVTHGTAWVSTGPKTWGDFEFDSGYSARIPIHSPQNASEEYREITYLTGIAELARSGHLKLFTSNELHVEAVRHPPGMMRGYESSDLNIFSGIEIPWVEEKLTALFETAEEQSARLLRNAVEPFQTLRKFIDHPKDVLDVWHIHTAHHAGASYFLTMDGALCRKFRQARKRRGFPTLNAEPILPSELGKSIGLRELPTFLFSYQEEERTFFIRHDLHLPGEKRRGRFSYRKKRQK</sequence>
<dbReference type="EMBL" id="CP104965">
    <property type="protein sequence ID" value="UXN69935.1"/>
    <property type="molecule type" value="Genomic_DNA"/>
</dbReference>
<reference evidence="1 2" key="1">
    <citation type="submission" date="2022-09" db="EMBL/GenBank/DDBJ databases">
        <title>Interaction between co-microsymbionts with complementary sets of symbiotic genes in legume-rhizobium systems.</title>
        <authorList>
            <person name="Safronova V."/>
            <person name="Sazanova A."/>
            <person name="Afonin A."/>
            <person name="Chirak E."/>
        </authorList>
    </citation>
    <scope>NUCLEOTIDE SEQUENCE [LARGE SCALE GENOMIC DNA]</scope>
    <source>
        <strain evidence="1 2">A18/4-1</strain>
    </source>
</reference>
<accession>A0ABY6CCG5</accession>
<proteinExistence type="predicted"/>
<organism evidence="1 2">
    <name type="scientific">Devosia neptuniae</name>
    <dbReference type="NCBI Taxonomy" id="191302"/>
    <lineage>
        <taxon>Bacteria</taxon>
        <taxon>Pseudomonadati</taxon>
        <taxon>Pseudomonadota</taxon>
        <taxon>Alphaproteobacteria</taxon>
        <taxon>Hyphomicrobiales</taxon>
        <taxon>Devosiaceae</taxon>
        <taxon>Devosia</taxon>
    </lineage>
</organism>
<name>A0ABY6CCG5_9HYPH</name>